<dbReference type="SUPFAM" id="SSF52540">
    <property type="entry name" value="P-loop containing nucleoside triphosphate hydrolases"/>
    <property type="match status" value="1"/>
</dbReference>
<reference evidence="1 2" key="1">
    <citation type="submission" date="2022-10" db="EMBL/GenBank/DDBJ databases">
        <title>Paucibacter sp. hw1 Genome sequencing.</title>
        <authorList>
            <person name="Park S."/>
        </authorList>
    </citation>
    <scope>NUCLEOTIDE SEQUENCE [LARGE SCALE GENOMIC DNA]</scope>
    <source>
        <strain evidence="2">hw1</strain>
    </source>
</reference>
<dbReference type="RefSeq" id="WP_273600062.1">
    <property type="nucleotide sequence ID" value="NZ_JAQQXT010000004.1"/>
</dbReference>
<evidence type="ECO:0000313" key="2">
    <source>
        <dbReference type="Proteomes" id="UP001221189"/>
    </source>
</evidence>
<proteinExistence type="predicted"/>
<dbReference type="InterPro" id="IPR027417">
    <property type="entry name" value="P-loop_NTPase"/>
</dbReference>
<protein>
    <recommendedName>
        <fullName evidence="3">DUF927 domain-containing protein</fullName>
    </recommendedName>
</protein>
<gene>
    <name evidence="1" type="ORF">PRZ03_09385</name>
</gene>
<sequence length="559" mass="61094">MSSIINLSGTSVIPARGGYIALGTLGKKVVVLSALTKQVVKLSPSDMREMDLKQICGADWCDENHSYLHPKKDVLVFDHRALATAIIRDCQTKGPFIESFERGFGVWAMADGQLVVNGTELWRPDGTVLEHGIHEGRIYSACGDVGFNKDTPEADDKDVQEILAFFGSFEWGQSLAPEMVLGWFGLSIVAGAIRRRPHLSITGAPGVGKSTVLEAMKWLTGPMGRPFTGPQTVAGYFQTLGGTPCCAIVDEFEYDPKQTNAKATVEIARLSYSLQEGDSGIVRGTPGGSSVSYRFYTPFIACGVNPPKFESADTTRWVNLEVKSRKENAKLPCEQSIQSLGPKLSRRFINRWNQYLESEVTIRQCIIDAGGDGRMSDTVGTLLAAYWVFVSSKAATKEDAEVLVEMLNIKARIALHSETDEKRCADALMSRVMLFKFMEGPALVTRSLSIAEAIQRVCDDPTNNDEVVRRLAQLGLRVSVQKGIWKVFIANSPEHQELKKLFMGTKWGQGGWSTCLRRLPGGEESTQRIGAGFGAAKVTVFDVPTELLPAGATQELLAA</sequence>
<name>A0ABT5KEA8_9BURK</name>
<dbReference type="Proteomes" id="UP001221189">
    <property type="component" value="Unassembled WGS sequence"/>
</dbReference>
<accession>A0ABT5KEA8</accession>
<dbReference type="EMBL" id="JAQQXT010000004">
    <property type="protein sequence ID" value="MDC8771779.1"/>
    <property type="molecule type" value="Genomic_DNA"/>
</dbReference>
<evidence type="ECO:0008006" key="3">
    <source>
        <dbReference type="Google" id="ProtNLM"/>
    </source>
</evidence>
<keyword evidence="2" id="KW-1185">Reference proteome</keyword>
<organism evidence="1 2">
    <name type="scientific">Roseateles albus</name>
    <dbReference type="NCBI Taxonomy" id="2987525"/>
    <lineage>
        <taxon>Bacteria</taxon>
        <taxon>Pseudomonadati</taxon>
        <taxon>Pseudomonadota</taxon>
        <taxon>Betaproteobacteria</taxon>
        <taxon>Burkholderiales</taxon>
        <taxon>Sphaerotilaceae</taxon>
        <taxon>Roseateles</taxon>
    </lineage>
</organism>
<evidence type="ECO:0000313" key="1">
    <source>
        <dbReference type="EMBL" id="MDC8771779.1"/>
    </source>
</evidence>
<comment type="caution">
    <text evidence="1">The sequence shown here is derived from an EMBL/GenBank/DDBJ whole genome shotgun (WGS) entry which is preliminary data.</text>
</comment>